<dbReference type="EMBL" id="FQWH01000003">
    <property type="protein sequence ID" value="SHG58941.1"/>
    <property type="molecule type" value="Genomic_DNA"/>
</dbReference>
<dbReference type="AlphaFoldDB" id="A0A1M5L1S1"/>
<name>A0A1M5L1S1_FLAJO</name>
<evidence type="ECO:0000313" key="2">
    <source>
        <dbReference type="Proteomes" id="UP000184112"/>
    </source>
</evidence>
<reference evidence="1 2" key="1">
    <citation type="submission" date="2016-11" db="EMBL/GenBank/DDBJ databases">
        <authorList>
            <person name="Jaros S."/>
            <person name="Januszkiewicz K."/>
            <person name="Wedrychowicz H."/>
        </authorList>
    </citation>
    <scope>NUCLEOTIDE SEQUENCE [LARGE SCALE GENOMIC DNA]</scope>
    <source>
        <strain evidence="1 2">DSM 6792</strain>
    </source>
</reference>
<dbReference type="Proteomes" id="UP000184112">
    <property type="component" value="Unassembled WGS sequence"/>
</dbReference>
<evidence type="ECO:0000313" key="1">
    <source>
        <dbReference type="EMBL" id="SHG58941.1"/>
    </source>
</evidence>
<proteinExistence type="predicted"/>
<sequence length="214" mass="24766">MNIKKIASENYKKFCFYEGSDYIASEFALETLLKLITVFNIKSVLEVGLGIGSVADTILHLEQKQSSGIDYYGTETNEFCLNALRKNVTHYEKIKLFPDIKEVPERKFELFIIDGSDDSLKVIKKYTNRSSIFFVEGDRKEQTQTILRLFPNHLYVNVITLRKNPPYAHEGRAVNSYIGGGQLIFVNPTLKMIFYWLKEKAGTFIKIKIRKWSK</sequence>
<protein>
    <submittedName>
        <fullName evidence="1">Uncharacterized protein</fullName>
    </submittedName>
</protein>
<organism evidence="1 2">
    <name type="scientific">Flavobacterium johnsoniae</name>
    <name type="common">Cytophaga johnsonae</name>
    <dbReference type="NCBI Taxonomy" id="986"/>
    <lineage>
        <taxon>Bacteria</taxon>
        <taxon>Pseudomonadati</taxon>
        <taxon>Bacteroidota</taxon>
        <taxon>Flavobacteriia</taxon>
        <taxon>Flavobacteriales</taxon>
        <taxon>Flavobacteriaceae</taxon>
        <taxon>Flavobacterium</taxon>
    </lineage>
</organism>
<dbReference type="SUPFAM" id="SSF53335">
    <property type="entry name" value="S-adenosyl-L-methionine-dependent methyltransferases"/>
    <property type="match status" value="1"/>
</dbReference>
<dbReference type="InterPro" id="IPR029063">
    <property type="entry name" value="SAM-dependent_MTases_sf"/>
</dbReference>
<dbReference type="RefSeq" id="WP_073409009.1">
    <property type="nucleotide sequence ID" value="NZ_FQWH01000003.1"/>
</dbReference>
<accession>A0A1M5L1S1</accession>
<gene>
    <name evidence="1" type="ORF">SAMN05444388_103297</name>
</gene>